<accession>A0ACD3ABI6</accession>
<dbReference type="Proteomes" id="UP000308600">
    <property type="component" value="Unassembled WGS sequence"/>
</dbReference>
<evidence type="ECO:0000313" key="1">
    <source>
        <dbReference type="EMBL" id="TFK62891.1"/>
    </source>
</evidence>
<dbReference type="EMBL" id="ML208552">
    <property type="protein sequence ID" value="TFK62891.1"/>
    <property type="molecule type" value="Genomic_DNA"/>
</dbReference>
<keyword evidence="2" id="KW-1185">Reference proteome</keyword>
<proteinExistence type="predicted"/>
<evidence type="ECO:0000313" key="2">
    <source>
        <dbReference type="Proteomes" id="UP000308600"/>
    </source>
</evidence>
<name>A0ACD3ABI6_9AGAR</name>
<protein>
    <submittedName>
        <fullName evidence="1">Uncharacterized protein</fullName>
    </submittedName>
</protein>
<sequence length="476" mass="53679">MQAQRVPPTTAYLGLACYRCFKEQRELSGGAELKKCSQCRRVSYCSPVCQKGDWAQHKTFCKALFGFENNPGTRAITLFSLADAVHEDLDSLNFLIEERALNEAKILSLNLHRTLTTPELNLIGWEPRCIACGQSDRLIRMVAAEKNRTGPVPMTRPCPSCQMTYYCSEEHCNAMEHRHRNTPDKDGHDGLSQCQLQQEMRQDIRVANVFAMAQAGQFQWAPERTLASWQPLEGTTWNSEYSDGLTEFSSIPGLTKDIIPALLRASSDALSYPLTILWALEHLNGEDLSWTRKKTLTVHVANQNELLFARTFEEILHRLPDVKHLKLILCGPELSTVDGNDVIEMETCPECNKNGRSRTHQHFWDFYHIYASNLGQEYKKPDLAVAFNSGLSENSTEPWRQTINFLLEHHVPSVFTSYNSIEAMKDAEVIAKAGAILHSNLGPIRNPWGSILCKKEPNRVTGFYSVNGWLAGGFSG</sequence>
<organism evidence="1 2">
    <name type="scientific">Pluteus cervinus</name>
    <dbReference type="NCBI Taxonomy" id="181527"/>
    <lineage>
        <taxon>Eukaryota</taxon>
        <taxon>Fungi</taxon>
        <taxon>Dikarya</taxon>
        <taxon>Basidiomycota</taxon>
        <taxon>Agaricomycotina</taxon>
        <taxon>Agaricomycetes</taxon>
        <taxon>Agaricomycetidae</taxon>
        <taxon>Agaricales</taxon>
        <taxon>Pluteineae</taxon>
        <taxon>Pluteaceae</taxon>
        <taxon>Pluteus</taxon>
    </lineage>
</organism>
<reference evidence="1 2" key="1">
    <citation type="journal article" date="2019" name="Nat. Ecol. Evol.">
        <title>Megaphylogeny resolves global patterns of mushroom evolution.</title>
        <authorList>
            <person name="Varga T."/>
            <person name="Krizsan K."/>
            <person name="Foldi C."/>
            <person name="Dima B."/>
            <person name="Sanchez-Garcia M."/>
            <person name="Sanchez-Ramirez S."/>
            <person name="Szollosi G.J."/>
            <person name="Szarkandi J.G."/>
            <person name="Papp V."/>
            <person name="Albert L."/>
            <person name="Andreopoulos W."/>
            <person name="Angelini C."/>
            <person name="Antonin V."/>
            <person name="Barry K.W."/>
            <person name="Bougher N.L."/>
            <person name="Buchanan P."/>
            <person name="Buyck B."/>
            <person name="Bense V."/>
            <person name="Catcheside P."/>
            <person name="Chovatia M."/>
            <person name="Cooper J."/>
            <person name="Damon W."/>
            <person name="Desjardin D."/>
            <person name="Finy P."/>
            <person name="Geml J."/>
            <person name="Haridas S."/>
            <person name="Hughes K."/>
            <person name="Justo A."/>
            <person name="Karasinski D."/>
            <person name="Kautmanova I."/>
            <person name="Kiss B."/>
            <person name="Kocsube S."/>
            <person name="Kotiranta H."/>
            <person name="LaButti K.M."/>
            <person name="Lechner B.E."/>
            <person name="Liimatainen K."/>
            <person name="Lipzen A."/>
            <person name="Lukacs Z."/>
            <person name="Mihaltcheva S."/>
            <person name="Morgado L.N."/>
            <person name="Niskanen T."/>
            <person name="Noordeloos M.E."/>
            <person name="Ohm R.A."/>
            <person name="Ortiz-Santana B."/>
            <person name="Ovrebo C."/>
            <person name="Racz N."/>
            <person name="Riley R."/>
            <person name="Savchenko A."/>
            <person name="Shiryaev A."/>
            <person name="Soop K."/>
            <person name="Spirin V."/>
            <person name="Szebenyi C."/>
            <person name="Tomsovsky M."/>
            <person name="Tulloss R.E."/>
            <person name="Uehling J."/>
            <person name="Grigoriev I.V."/>
            <person name="Vagvolgyi C."/>
            <person name="Papp T."/>
            <person name="Martin F.M."/>
            <person name="Miettinen O."/>
            <person name="Hibbett D.S."/>
            <person name="Nagy L.G."/>
        </authorList>
    </citation>
    <scope>NUCLEOTIDE SEQUENCE [LARGE SCALE GENOMIC DNA]</scope>
    <source>
        <strain evidence="1 2">NL-1719</strain>
    </source>
</reference>
<gene>
    <name evidence="1" type="ORF">BDN72DRAFT_776554</name>
</gene>